<evidence type="ECO:0000313" key="1">
    <source>
        <dbReference type="EMBL" id="PLW41304.1"/>
    </source>
</evidence>
<proteinExistence type="predicted"/>
<sequence length="107" mass="11719">MSGSKRKPSKAKMTEITQEIRSLLPDLKETKNNPEDLATQVYKLNLITCANMHTTALAQQASDQANSLLDKIKTQIGHMVAAINTATDSINSVNKAVATLTTHYKHL</sequence>
<reference evidence="1 2" key="1">
    <citation type="submission" date="2017-11" db="EMBL/GenBank/DDBJ databases">
        <title>De novo assembly and phasing of dikaryotic genomes from two isolates of Puccinia coronata f. sp. avenae, the causal agent of oat crown rust.</title>
        <authorList>
            <person name="Miller M.E."/>
            <person name="Zhang Y."/>
            <person name="Omidvar V."/>
            <person name="Sperschneider J."/>
            <person name="Schwessinger B."/>
            <person name="Raley C."/>
            <person name="Palmer J.M."/>
            <person name="Garnica D."/>
            <person name="Upadhyaya N."/>
            <person name="Rathjen J."/>
            <person name="Taylor J.M."/>
            <person name="Park R.F."/>
            <person name="Dodds P.N."/>
            <person name="Hirsch C.D."/>
            <person name="Kianian S.F."/>
            <person name="Figueroa M."/>
        </authorList>
    </citation>
    <scope>NUCLEOTIDE SEQUENCE [LARGE SCALE GENOMIC DNA]</scope>
    <source>
        <strain evidence="1">12SD80</strain>
    </source>
</reference>
<accession>A0A2N5UU87</accession>
<dbReference type="AlphaFoldDB" id="A0A2N5UU87"/>
<evidence type="ECO:0000313" key="2">
    <source>
        <dbReference type="Proteomes" id="UP000235392"/>
    </source>
</evidence>
<name>A0A2N5UU87_9BASI</name>
<protein>
    <submittedName>
        <fullName evidence="1">Uncharacterized protein</fullName>
    </submittedName>
</protein>
<organism evidence="1 2">
    <name type="scientific">Puccinia coronata f. sp. avenae</name>
    <dbReference type="NCBI Taxonomy" id="200324"/>
    <lineage>
        <taxon>Eukaryota</taxon>
        <taxon>Fungi</taxon>
        <taxon>Dikarya</taxon>
        <taxon>Basidiomycota</taxon>
        <taxon>Pucciniomycotina</taxon>
        <taxon>Pucciniomycetes</taxon>
        <taxon>Pucciniales</taxon>
        <taxon>Pucciniaceae</taxon>
        <taxon>Puccinia</taxon>
    </lineage>
</organism>
<dbReference type="EMBL" id="PGCI01000091">
    <property type="protein sequence ID" value="PLW41304.1"/>
    <property type="molecule type" value="Genomic_DNA"/>
</dbReference>
<dbReference type="Proteomes" id="UP000235392">
    <property type="component" value="Unassembled WGS sequence"/>
</dbReference>
<gene>
    <name evidence="1" type="ORF">PCASD_10845</name>
</gene>
<comment type="caution">
    <text evidence="1">The sequence shown here is derived from an EMBL/GenBank/DDBJ whole genome shotgun (WGS) entry which is preliminary data.</text>
</comment>